<dbReference type="InterPro" id="IPR020588">
    <property type="entry name" value="RecA_ATP-bd"/>
</dbReference>
<evidence type="ECO:0000259" key="10">
    <source>
        <dbReference type="PROSITE" id="PS50162"/>
    </source>
</evidence>
<sequence>MATALQRPLRSRISIVQYAATRSVTSTKPDTQNDQCRKVTRMARLCTQMNPLLEEDVLKSLHQREICTVVDILQESPDKLIKITKLSFKEILQVRQSIIANYSAFPIKGIDTYNELLSNTAIIPSGVEGLDVMIDGGFLTGKIYELCGASASGKTQLCLSIATHIAHDFKQQVHYIDTKTDFSGKRVQEMLEAKGYHDEVSGAVMERIQVTRVQDIYELFSFLQHLKTSLHHEQDGQHSIRIVLLDSLPVLFLPFLGNNLNDGWGLMNQLANTMKYIVTEFHVTFFVVNLAVHFSEEENIATDVNKECLSQAGNLVVSDTVKPALGKYWLDVPCTRLFIHKIDSSDSRQITVMKSTYLSTRKHCKVTIQPQGVISA</sequence>
<comment type="subcellular location">
    <subcellularLocation>
        <location evidence="1">Nucleus</location>
    </subcellularLocation>
</comment>
<dbReference type="GO" id="GO:0000724">
    <property type="term" value="P:double-strand break repair via homologous recombination"/>
    <property type="evidence" value="ECO:0007669"/>
    <property type="project" value="TreeGrafter"/>
</dbReference>
<comment type="similarity">
    <text evidence="2">Belongs to the RecA family. RAD51 subfamily.</text>
</comment>
<dbReference type="GO" id="GO:0005524">
    <property type="term" value="F:ATP binding"/>
    <property type="evidence" value="ECO:0007669"/>
    <property type="project" value="UniProtKB-KW"/>
</dbReference>
<dbReference type="InterPro" id="IPR027417">
    <property type="entry name" value="P-loop_NTPase"/>
</dbReference>
<evidence type="ECO:0000256" key="6">
    <source>
        <dbReference type="ARBA" id="ARBA00023125"/>
    </source>
</evidence>
<dbReference type="GO" id="GO:0005815">
    <property type="term" value="C:microtubule organizing center"/>
    <property type="evidence" value="ECO:0007669"/>
    <property type="project" value="TreeGrafter"/>
</dbReference>
<keyword evidence="9" id="KW-0539">Nucleus</keyword>
<dbReference type="Pfam" id="PF08423">
    <property type="entry name" value="Rad51"/>
    <property type="match status" value="1"/>
</dbReference>
<comment type="caution">
    <text evidence="11">The sequence shown here is derived from an EMBL/GenBank/DDBJ whole genome shotgun (WGS) entry which is preliminary data.</text>
</comment>
<keyword evidence="3" id="KW-0547">Nucleotide-binding</keyword>
<evidence type="ECO:0000256" key="3">
    <source>
        <dbReference type="ARBA" id="ARBA00022741"/>
    </source>
</evidence>
<dbReference type="GO" id="GO:0033063">
    <property type="term" value="C:Rad51B-Rad51C-Rad51D-XRCC2 complex"/>
    <property type="evidence" value="ECO:0007669"/>
    <property type="project" value="TreeGrafter"/>
</dbReference>
<feature type="domain" description="RecA family profile 1" evidence="10">
    <location>
        <begin position="119"/>
        <end position="291"/>
    </location>
</feature>
<dbReference type="GO" id="GO:0042148">
    <property type="term" value="P:DNA strand invasion"/>
    <property type="evidence" value="ECO:0007669"/>
    <property type="project" value="TreeGrafter"/>
</dbReference>
<organism evidence="11 12">
    <name type="scientific">Coptotermes formosanus</name>
    <name type="common">Formosan subterranean termite</name>
    <dbReference type="NCBI Taxonomy" id="36987"/>
    <lineage>
        <taxon>Eukaryota</taxon>
        <taxon>Metazoa</taxon>
        <taxon>Ecdysozoa</taxon>
        <taxon>Arthropoda</taxon>
        <taxon>Hexapoda</taxon>
        <taxon>Insecta</taxon>
        <taxon>Pterygota</taxon>
        <taxon>Neoptera</taxon>
        <taxon>Polyneoptera</taxon>
        <taxon>Dictyoptera</taxon>
        <taxon>Blattodea</taxon>
        <taxon>Blattoidea</taxon>
        <taxon>Termitoidae</taxon>
        <taxon>Rhinotermitidae</taxon>
        <taxon>Coptotermes</taxon>
    </lineage>
</organism>
<dbReference type="GO" id="GO:0140664">
    <property type="term" value="F:ATP-dependent DNA damage sensor activity"/>
    <property type="evidence" value="ECO:0007669"/>
    <property type="project" value="InterPro"/>
</dbReference>
<dbReference type="FunCoup" id="A0A6L2PMJ2">
    <property type="interactions" value="564"/>
</dbReference>
<evidence type="ECO:0000313" key="12">
    <source>
        <dbReference type="Proteomes" id="UP000502823"/>
    </source>
</evidence>
<dbReference type="Gene3D" id="3.40.50.300">
    <property type="entry name" value="P-loop containing nucleotide triphosphate hydrolases"/>
    <property type="match status" value="1"/>
</dbReference>
<dbReference type="PANTHER" id="PTHR46457">
    <property type="entry name" value="DNA REPAIR PROTEIN RAD51 HOMOLOG 4"/>
    <property type="match status" value="1"/>
</dbReference>
<dbReference type="EMBL" id="BLKM01007831">
    <property type="protein sequence ID" value="GFG31695.1"/>
    <property type="molecule type" value="Genomic_DNA"/>
</dbReference>
<evidence type="ECO:0000256" key="9">
    <source>
        <dbReference type="ARBA" id="ARBA00023242"/>
    </source>
</evidence>
<evidence type="ECO:0000256" key="4">
    <source>
        <dbReference type="ARBA" id="ARBA00022763"/>
    </source>
</evidence>
<reference evidence="12" key="1">
    <citation type="submission" date="2020-01" db="EMBL/GenBank/DDBJ databases">
        <title>Draft genome sequence of the Termite Coptotermes fromosanus.</title>
        <authorList>
            <person name="Itakura S."/>
            <person name="Yosikawa Y."/>
            <person name="Umezawa K."/>
        </authorList>
    </citation>
    <scope>NUCLEOTIDE SEQUENCE [LARGE SCALE GENOMIC DNA]</scope>
</reference>
<keyword evidence="12" id="KW-1185">Reference proteome</keyword>
<dbReference type="PANTHER" id="PTHR46457:SF1">
    <property type="entry name" value="DNA REPAIR PROTEIN RAD51 HOMOLOG 4"/>
    <property type="match status" value="1"/>
</dbReference>
<dbReference type="SUPFAM" id="SSF52540">
    <property type="entry name" value="P-loop containing nucleoside triphosphate hydrolases"/>
    <property type="match status" value="1"/>
</dbReference>
<keyword evidence="4" id="KW-0227">DNA damage</keyword>
<evidence type="ECO:0000256" key="2">
    <source>
        <dbReference type="ARBA" id="ARBA00007095"/>
    </source>
</evidence>
<keyword evidence="7" id="KW-0233">DNA recombination</keyword>
<dbReference type="GO" id="GO:0000723">
    <property type="term" value="P:telomere maintenance"/>
    <property type="evidence" value="ECO:0007669"/>
    <property type="project" value="TreeGrafter"/>
</dbReference>
<keyword evidence="8" id="KW-0234">DNA repair</keyword>
<dbReference type="CDD" id="cd19489">
    <property type="entry name" value="Rad51D"/>
    <property type="match status" value="1"/>
</dbReference>
<dbReference type="PROSITE" id="PS50162">
    <property type="entry name" value="RECA_2"/>
    <property type="match status" value="1"/>
</dbReference>
<dbReference type="AlphaFoldDB" id="A0A6L2PMJ2"/>
<proteinExistence type="inferred from homology"/>
<dbReference type="GO" id="GO:0003697">
    <property type="term" value="F:single-stranded DNA binding"/>
    <property type="evidence" value="ECO:0007669"/>
    <property type="project" value="TreeGrafter"/>
</dbReference>
<dbReference type="InterPro" id="IPR048943">
    <property type="entry name" value="RAD51D_N"/>
</dbReference>
<dbReference type="Pfam" id="PF21794">
    <property type="entry name" value="RAD51D_N"/>
    <property type="match status" value="1"/>
</dbReference>
<keyword evidence="5" id="KW-0067">ATP-binding</keyword>
<dbReference type="GO" id="GO:0007131">
    <property type="term" value="P:reciprocal meiotic recombination"/>
    <property type="evidence" value="ECO:0007669"/>
    <property type="project" value="TreeGrafter"/>
</dbReference>
<accession>A0A6L2PMJ2</accession>
<dbReference type="OrthoDB" id="336321at2759"/>
<dbReference type="InParanoid" id="A0A6L2PMJ2"/>
<evidence type="ECO:0000256" key="1">
    <source>
        <dbReference type="ARBA" id="ARBA00004123"/>
    </source>
</evidence>
<evidence type="ECO:0000256" key="7">
    <source>
        <dbReference type="ARBA" id="ARBA00023172"/>
    </source>
</evidence>
<dbReference type="Proteomes" id="UP000502823">
    <property type="component" value="Unassembled WGS sequence"/>
</dbReference>
<keyword evidence="6" id="KW-0238">DNA-binding</keyword>
<evidence type="ECO:0000256" key="5">
    <source>
        <dbReference type="ARBA" id="ARBA00022840"/>
    </source>
</evidence>
<dbReference type="GO" id="GO:0005657">
    <property type="term" value="C:replication fork"/>
    <property type="evidence" value="ECO:0007669"/>
    <property type="project" value="TreeGrafter"/>
</dbReference>
<protein>
    <recommendedName>
        <fullName evidence="10">RecA family profile 1 domain-containing protein</fullName>
    </recommendedName>
</protein>
<dbReference type="InterPro" id="IPR051988">
    <property type="entry name" value="HRR_RAD51_Paralog"/>
</dbReference>
<evidence type="ECO:0000313" key="11">
    <source>
        <dbReference type="EMBL" id="GFG31695.1"/>
    </source>
</evidence>
<dbReference type="InterPro" id="IPR047323">
    <property type="entry name" value="Rad51D_C"/>
</dbReference>
<evidence type="ECO:0000256" key="8">
    <source>
        <dbReference type="ARBA" id="ARBA00023204"/>
    </source>
</evidence>
<name>A0A6L2PMJ2_COPFO</name>
<gene>
    <name evidence="11" type="ORF">Cfor_04804</name>
</gene>
<dbReference type="GO" id="GO:0000400">
    <property type="term" value="F:four-way junction DNA binding"/>
    <property type="evidence" value="ECO:0007669"/>
    <property type="project" value="TreeGrafter"/>
</dbReference>
<dbReference type="InterPro" id="IPR013632">
    <property type="entry name" value="Rad51_C"/>
</dbReference>